<dbReference type="CDD" id="cd11060">
    <property type="entry name" value="CYP57A1-like"/>
    <property type="match status" value="1"/>
</dbReference>
<dbReference type="PANTHER" id="PTHR24305">
    <property type="entry name" value="CYTOCHROME P450"/>
    <property type="match status" value="1"/>
</dbReference>
<dbReference type="InterPro" id="IPR002401">
    <property type="entry name" value="Cyt_P450_E_grp-I"/>
</dbReference>
<organism evidence="8 9">
    <name type="scientific">Fusarium globosum</name>
    <dbReference type="NCBI Taxonomy" id="78864"/>
    <lineage>
        <taxon>Eukaryota</taxon>
        <taxon>Fungi</taxon>
        <taxon>Dikarya</taxon>
        <taxon>Ascomycota</taxon>
        <taxon>Pezizomycotina</taxon>
        <taxon>Sordariomycetes</taxon>
        <taxon>Hypocreomycetidae</taxon>
        <taxon>Hypocreales</taxon>
        <taxon>Nectriaceae</taxon>
        <taxon>Fusarium</taxon>
        <taxon>Fusarium fujikuroi species complex</taxon>
    </lineage>
</organism>
<dbReference type="InterPro" id="IPR017972">
    <property type="entry name" value="Cyt_P450_CS"/>
</dbReference>
<sequence>MDTDSVMKQLQAMEAKIEKLTAEAEVRKLQHIYGYYLDKCLYKEFLNGRFRGKDSIRRLFIDRWSNYFVGGRNGPIHGWLLDHFIGQDVVDFQPGTNTAKYRGRTLMSAGTHKTLSPDYPGGQRQWWEGGVYENEYIKEDGVWKIFRLRYHPFWHGSVEKGWQDADRFVPLFKETYPANPQGPDELWEGGDLWPDTRVVPFHYVHPVTGRQVADEDLQAPKWREPASSAPPARVIDDWTALLPLVSSAISQANRTSKGGQKDTEAYFGTYPKTSIELHRKYGPVVRIAPNEYSIDDPATAKIIYGSGRGFTKSPWYWASGNPFSSLPNIFVEPNPHIHAQARRKVAAAYSMTNLVQLEPFIDKCSAVLRDRLEEFARSGTAVEISHWMQCYAFDVIGMMTLGKRFGFLDSGEDIQGIMSSLSQYLVYCSNVGVFPEWHKTLFRRQMRSKNVSGLTHVNEFADAQLEDKREKVHADDIPYPNVAEDFVTKFLRLQAQDPAKITNADISSVCNMNIGAGSDTTSISLTSIIFNLVKHPRVLQQLRAEIEQHESQGTISDPIKFAEANQLPYLQAVIKEGLRMHPATGLSLGRVVPQDGATLAGQYFPAGTVVGINAWVAHANTKVFGHDAHVFRPERWLDYPELVKEREAYFMTFGQGSRTCLGKNISLMELSKAVPQIVRHFDFAPDTESGEPEYATENVWQ</sequence>
<gene>
    <name evidence="8" type="ORF">FGLOB1_10918</name>
</gene>
<evidence type="ECO:0000313" key="8">
    <source>
        <dbReference type="EMBL" id="KAF5700195.1"/>
    </source>
</evidence>
<dbReference type="PANTHER" id="PTHR24305:SF190">
    <property type="entry name" value="P450, PUTATIVE (EUROFUNG)-RELATED"/>
    <property type="match status" value="1"/>
</dbReference>
<evidence type="ECO:0000259" key="7">
    <source>
        <dbReference type="Pfam" id="PF13577"/>
    </source>
</evidence>
<evidence type="ECO:0000256" key="5">
    <source>
        <dbReference type="PIRSR" id="PIRSR602401-1"/>
    </source>
</evidence>
<dbReference type="InterPro" id="IPR037401">
    <property type="entry name" value="SnoaL-like"/>
</dbReference>
<dbReference type="SUPFAM" id="SSF54427">
    <property type="entry name" value="NTF2-like"/>
    <property type="match status" value="1"/>
</dbReference>
<keyword evidence="2 5" id="KW-0349">Heme</keyword>
<comment type="caution">
    <text evidence="8">The sequence shown here is derived from an EMBL/GenBank/DDBJ whole genome shotgun (WGS) entry which is preliminary data.</text>
</comment>
<evidence type="ECO:0000256" key="2">
    <source>
        <dbReference type="ARBA" id="ARBA00022617"/>
    </source>
</evidence>
<dbReference type="EMBL" id="JAAQPF010000539">
    <property type="protein sequence ID" value="KAF5700195.1"/>
    <property type="molecule type" value="Genomic_DNA"/>
</dbReference>
<keyword evidence="9" id="KW-1185">Reference proteome</keyword>
<keyword evidence="8" id="KW-0560">Oxidoreductase</keyword>
<dbReference type="GO" id="GO:0020037">
    <property type="term" value="F:heme binding"/>
    <property type="evidence" value="ECO:0007669"/>
    <property type="project" value="InterPro"/>
</dbReference>
<keyword evidence="4 5" id="KW-0408">Iron</keyword>
<dbReference type="GO" id="GO:0004497">
    <property type="term" value="F:monooxygenase activity"/>
    <property type="evidence" value="ECO:0007669"/>
    <property type="project" value="UniProtKB-KW"/>
</dbReference>
<protein>
    <submittedName>
        <fullName evidence="8">Cytochrome P450 monooxygenase</fullName>
    </submittedName>
</protein>
<dbReference type="GO" id="GO:0005506">
    <property type="term" value="F:iron ion binding"/>
    <property type="evidence" value="ECO:0007669"/>
    <property type="project" value="InterPro"/>
</dbReference>
<dbReference type="PRINTS" id="PR00463">
    <property type="entry name" value="EP450I"/>
</dbReference>
<dbReference type="Gene3D" id="3.10.450.50">
    <property type="match status" value="1"/>
</dbReference>
<dbReference type="GO" id="GO:0016705">
    <property type="term" value="F:oxidoreductase activity, acting on paired donors, with incorporation or reduction of molecular oxygen"/>
    <property type="evidence" value="ECO:0007669"/>
    <property type="project" value="InterPro"/>
</dbReference>
<dbReference type="Pfam" id="PF13577">
    <property type="entry name" value="SnoaL_4"/>
    <property type="match status" value="1"/>
</dbReference>
<proteinExistence type="predicted"/>
<evidence type="ECO:0000256" key="4">
    <source>
        <dbReference type="ARBA" id="ARBA00023004"/>
    </source>
</evidence>
<feature type="binding site" description="axial binding residue" evidence="5">
    <location>
        <position position="660"/>
    </location>
    <ligand>
        <name>heme</name>
        <dbReference type="ChEBI" id="CHEBI:30413"/>
    </ligand>
    <ligandPart>
        <name>Fe</name>
        <dbReference type="ChEBI" id="CHEBI:18248"/>
    </ligandPart>
</feature>
<name>A0A8H5XVS1_9HYPO</name>
<dbReference type="InterPro" id="IPR032710">
    <property type="entry name" value="NTF2-like_dom_sf"/>
</dbReference>
<comment type="cofactor">
    <cofactor evidence="1 5">
        <name>heme</name>
        <dbReference type="ChEBI" id="CHEBI:30413"/>
    </cofactor>
</comment>
<evidence type="ECO:0000256" key="3">
    <source>
        <dbReference type="ARBA" id="ARBA00022723"/>
    </source>
</evidence>
<evidence type="ECO:0000256" key="6">
    <source>
        <dbReference type="SAM" id="Coils"/>
    </source>
</evidence>
<dbReference type="Pfam" id="PF00067">
    <property type="entry name" value="p450"/>
    <property type="match status" value="1"/>
</dbReference>
<keyword evidence="6" id="KW-0175">Coiled coil</keyword>
<reference evidence="8 9" key="1">
    <citation type="submission" date="2020-05" db="EMBL/GenBank/DDBJ databases">
        <title>Identification and distribution of gene clusters putatively required for synthesis of sphingolipid metabolism inhibitors in phylogenetically diverse species of the filamentous fungus Fusarium.</title>
        <authorList>
            <person name="Kim H.-S."/>
            <person name="Busman M."/>
            <person name="Brown D.W."/>
            <person name="Divon H."/>
            <person name="Uhlig S."/>
            <person name="Proctor R.H."/>
        </authorList>
    </citation>
    <scope>NUCLEOTIDE SEQUENCE [LARGE SCALE GENOMIC DNA]</scope>
    <source>
        <strain evidence="8 9">NRRL 26131</strain>
    </source>
</reference>
<dbReference type="PROSITE" id="PS00086">
    <property type="entry name" value="CYTOCHROME_P450"/>
    <property type="match status" value="1"/>
</dbReference>
<keyword evidence="3 5" id="KW-0479">Metal-binding</keyword>
<dbReference type="SUPFAM" id="SSF48264">
    <property type="entry name" value="Cytochrome P450"/>
    <property type="match status" value="1"/>
</dbReference>
<feature type="domain" description="SnoaL-like" evidence="7">
    <location>
        <begin position="19"/>
        <end position="149"/>
    </location>
</feature>
<keyword evidence="8" id="KW-0503">Monooxygenase</keyword>
<evidence type="ECO:0000313" key="9">
    <source>
        <dbReference type="Proteomes" id="UP000532311"/>
    </source>
</evidence>
<evidence type="ECO:0000256" key="1">
    <source>
        <dbReference type="ARBA" id="ARBA00001971"/>
    </source>
</evidence>
<feature type="coiled-coil region" evidence="6">
    <location>
        <begin position="3"/>
        <end position="30"/>
    </location>
</feature>
<dbReference type="PRINTS" id="PR00385">
    <property type="entry name" value="P450"/>
</dbReference>
<accession>A0A8H5XVS1</accession>
<dbReference type="InterPro" id="IPR036396">
    <property type="entry name" value="Cyt_P450_sf"/>
</dbReference>
<dbReference type="Proteomes" id="UP000532311">
    <property type="component" value="Unassembled WGS sequence"/>
</dbReference>
<dbReference type="InterPro" id="IPR050121">
    <property type="entry name" value="Cytochrome_P450_monoxygenase"/>
</dbReference>
<dbReference type="Gene3D" id="1.10.630.10">
    <property type="entry name" value="Cytochrome P450"/>
    <property type="match status" value="1"/>
</dbReference>
<dbReference type="AlphaFoldDB" id="A0A8H5XVS1"/>
<dbReference type="InterPro" id="IPR001128">
    <property type="entry name" value="Cyt_P450"/>
</dbReference>